<name>A0A2G1QU11_9HYPH</name>
<dbReference type="GO" id="GO:0008199">
    <property type="term" value="F:ferric iron binding"/>
    <property type="evidence" value="ECO:0007669"/>
    <property type="project" value="InterPro"/>
</dbReference>
<evidence type="ECO:0000256" key="1">
    <source>
        <dbReference type="ARBA" id="ARBA00009497"/>
    </source>
</evidence>
<dbReference type="CDD" id="cd01043">
    <property type="entry name" value="DPS"/>
    <property type="match status" value="1"/>
</dbReference>
<evidence type="ECO:0000313" key="4">
    <source>
        <dbReference type="EMBL" id="PHP68944.1"/>
    </source>
</evidence>
<comment type="caution">
    <text evidence="4">The sequence shown here is derived from an EMBL/GenBank/DDBJ whole genome shotgun (WGS) entry which is preliminary data.</text>
</comment>
<dbReference type="PROSITE" id="PS00818">
    <property type="entry name" value="DPS_1"/>
    <property type="match status" value="1"/>
</dbReference>
<dbReference type="InterPro" id="IPR023188">
    <property type="entry name" value="DPS_DNA-bd_CS"/>
</dbReference>
<reference evidence="4 5" key="1">
    <citation type="submission" date="2017-10" db="EMBL/GenBank/DDBJ databases">
        <title>Sedimentibacterium mangrovi gen. nov., sp. nov., a novel member of family Phyllobacteriacea isolated from mangrove sediment.</title>
        <authorList>
            <person name="Liao H."/>
            <person name="Tian Y."/>
        </authorList>
    </citation>
    <scope>NUCLEOTIDE SEQUENCE [LARGE SCALE GENOMIC DNA]</scope>
    <source>
        <strain evidence="4 5">X9-2-2</strain>
    </source>
</reference>
<dbReference type="OrthoDB" id="9797687at2"/>
<dbReference type="InterPro" id="IPR012347">
    <property type="entry name" value="Ferritin-like"/>
</dbReference>
<proteinExistence type="inferred from homology"/>
<protein>
    <submittedName>
        <fullName evidence="4">DNA starvation/stationary phase protection protein</fullName>
    </submittedName>
</protein>
<sequence>MSNVTAVLKPEAHSEKINTGLDATYRKDMAEHLTGILQDTYKLTVKSHIYHWNVVGPLFKSLHELTENHYETLFAAADVIAERIRALGHLAPISIGDAAQFAPSSKAVDHTSAKSMIEDLIDTHEKAVRTMRKAATMAGDAGDVVTEDMLTARLTFHEKALWMLRAIVAD</sequence>
<dbReference type="PANTHER" id="PTHR42932:SF3">
    <property type="entry name" value="DNA PROTECTION DURING STARVATION PROTEIN"/>
    <property type="match status" value="1"/>
</dbReference>
<dbReference type="GO" id="GO:0016722">
    <property type="term" value="F:oxidoreductase activity, acting on metal ions"/>
    <property type="evidence" value="ECO:0007669"/>
    <property type="project" value="InterPro"/>
</dbReference>
<evidence type="ECO:0000259" key="3">
    <source>
        <dbReference type="Pfam" id="PF00210"/>
    </source>
</evidence>
<dbReference type="Gene3D" id="1.20.1260.10">
    <property type="match status" value="1"/>
</dbReference>
<dbReference type="PIRSF" id="PIRSF005900">
    <property type="entry name" value="Dps"/>
    <property type="match status" value="1"/>
</dbReference>
<dbReference type="Proteomes" id="UP000221168">
    <property type="component" value="Unassembled WGS sequence"/>
</dbReference>
<feature type="domain" description="Ferritin/DPS" evidence="3">
    <location>
        <begin position="31"/>
        <end position="169"/>
    </location>
</feature>
<keyword evidence="5" id="KW-1185">Reference proteome</keyword>
<dbReference type="PRINTS" id="PR01346">
    <property type="entry name" value="HELNAPAPROT"/>
</dbReference>
<dbReference type="InterPro" id="IPR009078">
    <property type="entry name" value="Ferritin-like_SF"/>
</dbReference>
<evidence type="ECO:0000256" key="2">
    <source>
        <dbReference type="RuleBase" id="RU003875"/>
    </source>
</evidence>
<dbReference type="InterPro" id="IPR008331">
    <property type="entry name" value="Ferritin_DPS_dom"/>
</dbReference>
<evidence type="ECO:0000313" key="5">
    <source>
        <dbReference type="Proteomes" id="UP000221168"/>
    </source>
</evidence>
<dbReference type="RefSeq" id="WP_099303508.1">
    <property type="nucleotide sequence ID" value="NZ_PDVP01000001.1"/>
</dbReference>
<dbReference type="InterPro" id="IPR002177">
    <property type="entry name" value="DPS_DNA-bd"/>
</dbReference>
<dbReference type="AlphaFoldDB" id="A0A2G1QU11"/>
<dbReference type="Pfam" id="PF00210">
    <property type="entry name" value="Ferritin"/>
    <property type="match status" value="1"/>
</dbReference>
<dbReference type="SUPFAM" id="SSF47240">
    <property type="entry name" value="Ferritin-like"/>
    <property type="match status" value="1"/>
</dbReference>
<dbReference type="EMBL" id="PDVP01000001">
    <property type="protein sequence ID" value="PHP68944.1"/>
    <property type="molecule type" value="Genomic_DNA"/>
</dbReference>
<accession>A0A2G1QU11</accession>
<gene>
    <name evidence="4" type="ORF">CSC94_02865</name>
</gene>
<dbReference type="PANTHER" id="PTHR42932">
    <property type="entry name" value="GENERAL STRESS PROTEIN 20U"/>
    <property type="match status" value="1"/>
</dbReference>
<organism evidence="4 5">
    <name type="scientific">Zhengella mangrovi</name>
    <dbReference type="NCBI Taxonomy" id="1982044"/>
    <lineage>
        <taxon>Bacteria</taxon>
        <taxon>Pseudomonadati</taxon>
        <taxon>Pseudomonadota</taxon>
        <taxon>Alphaproteobacteria</taxon>
        <taxon>Hyphomicrobiales</taxon>
        <taxon>Notoacmeibacteraceae</taxon>
        <taxon>Zhengella</taxon>
    </lineage>
</organism>
<comment type="similarity">
    <text evidence="1 2">Belongs to the Dps family.</text>
</comment>